<proteinExistence type="predicted"/>
<dbReference type="KEGG" id="chq:AQ619_03080"/>
<accession>A0A0P0NWN1</accession>
<protein>
    <recommendedName>
        <fullName evidence="1">ASCH domain-containing protein</fullName>
    </recommendedName>
</protein>
<feature type="domain" description="ASCH" evidence="1">
    <location>
        <begin position="6"/>
        <end position="83"/>
    </location>
</feature>
<gene>
    <name evidence="2" type="ORF">AQ619_03080</name>
</gene>
<keyword evidence="3" id="KW-1185">Reference proteome</keyword>
<reference evidence="2 3" key="1">
    <citation type="submission" date="2015-10" db="EMBL/GenBank/DDBJ databases">
        <title>Conservation of the essential genome among Caulobacter and Brevundimonas species.</title>
        <authorList>
            <person name="Scott D."/>
            <person name="Ely B."/>
        </authorList>
    </citation>
    <scope>NUCLEOTIDE SEQUENCE [LARGE SCALE GENOMIC DNA]</scope>
    <source>
        <strain evidence="2 3">CB4</strain>
    </source>
</reference>
<dbReference type="RefSeq" id="WP_062144098.1">
    <property type="nucleotide sequence ID" value="NZ_CP013002.1"/>
</dbReference>
<dbReference type="AlphaFoldDB" id="A0A0P0NWN1"/>
<dbReference type="Gene3D" id="2.30.130.30">
    <property type="entry name" value="Hypothetical protein"/>
    <property type="match status" value="1"/>
</dbReference>
<dbReference type="SMART" id="SM01022">
    <property type="entry name" value="ASCH"/>
    <property type="match status" value="1"/>
</dbReference>
<evidence type="ECO:0000259" key="1">
    <source>
        <dbReference type="SMART" id="SM01022"/>
    </source>
</evidence>
<evidence type="ECO:0000313" key="3">
    <source>
        <dbReference type="Proteomes" id="UP000056905"/>
    </source>
</evidence>
<sequence>MNRHELKTWPQYFAAVRSGKKRFEIRRNDRDFAVGDILVLREFDPDSDTYTGQVEERQITFLLSEEDYGVIHGFVAIGFGEVMPHADASPEAKLTAEQLATWHETQASNATLRAEGARKVSASYAAPTTGRAAMSVAADRHAGVAAAAEAEAGFHAAAAMIVRKG</sequence>
<name>A0A0P0NWN1_9CAUL</name>
<dbReference type="SUPFAM" id="SSF88697">
    <property type="entry name" value="PUA domain-like"/>
    <property type="match status" value="1"/>
</dbReference>
<dbReference type="InterPro" id="IPR007374">
    <property type="entry name" value="ASCH_domain"/>
</dbReference>
<organism evidence="2 3">
    <name type="scientific">Caulobacter henricii</name>
    <dbReference type="NCBI Taxonomy" id="69395"/>
    <lineage>
        <taxon>Bacteria</taxon>
        <taxon>Pseudomonadati</taxon>
        <taxon>Pseudomonadota</taxon>
        <taxon>Alphaproteobacteria</taxon>
        <taxon>Caulobacterales</taxon>
        <taxon>Caulobacteraceae</taxon>
        <taxon>Caulobacter</taxon>
    </lineage>
</organism>
<dbReference type="EMBL" id="CP013002">
    <property type="protein sequence ID" value="ALL12420.1"/>
    <property type="molecule type" value="Genomic_DNA"/>
</dbReference>
<dbReference type="InterPro" id="IPR039440">
    <property type="entry name" value="DUF3850"/>
</dbReference>
<dbReference type="STRING" id="69395.AQ619_03080"/>
<dbReference type="Proteomes" id="UP000056905">
    <property type="component" value="Chromosome"/>
</dbReference>
<dbReference type="Pfam" id="PF12961">
    <property type="entry name" value="DUF3850"/>
    <property type="match status" value="1"/>
</dbReference>
<evidence type="ECO:0000313" key="2">
    <source>
        <dbReference type="EMBL" id="ALL12420.1"/>
    </source>
</evidence>
<dbReference type="OrthoDB" id="1700487at2"/>
<dbReference type="InterPro" id="IPR015947">
    <property type="entry name" value="PUA-like_sf"/>
</dbReference>